<dbReference type="InterPro" id="IPR025534">
    <property type="entry name" value="DUF4420"/>
</dbReference>
<dbReference type="RefSeq" id="WP_282215076.1">
    <property type="nucleotide sequence ID" value="NZ_BAAAUN010000001.1"/>
</dbReference>
<reference evidence="1 2" key="1">
    <citation type="submission" date="2021-06" db="EMBL/GenBank/DDBJ databases">
        <title>Genome-based taxonomic framework of Microbacterium strains isolated from marine environment, the description of four new species and reclassification of four preexisting species.</title>
        <authorList>
            <person name="Lee S.D."/>
            <person name="Kim S.-M."/>
            <person name="Byeon Y.-S."/>
            <person name="Yang H.L."/>
            <person name="Kim I.S."/>
        </authorList>
    </citation>
    <scope>NUCLEOTIDE SEQUENCE [LARGE SCALE GENOMIC DNA]</scope>
    <source>
        <strain evidence="1 2">KACC 14465</strain>
    </source>
</reference>
<name>A0ABY7XRW4_MICLT</name>
<proteinExistence type="predicted"/>
<evidence type="ECO:0000313" key="2">
    <source>
        <dbReference type="Proteomes" id="UP001215097"/>
    </source>
</evidence>
<accession>A0ABY7XRW4</accession>
<dbReference type="EMBL" id="CP078075">
    <property type="protein sequence ID" value="WDM44923.1"/>
    <property type="molecule type" value="Genomic_DNA"/>
</dbReference>
<sequence length="316" mass="34934">MEAALAALLQESPTLGSNKARRLGPDWNMREAFLVLDYADQLSFVVDRPEGLPHIEPRLGDLLPVSWIAPSEDSLRERIKIDCPDPALRTTFLSLIGEVLDRVEVTHSSVYLEVSKVVNDWRRALQAARSSVSRSGVIGLFGELTVLRDLVAQRGVGAHALWRGPAGHRHDFAQVNALEVKTYSGTGSPSVTIHGAFQLDPPHGHDLHLISFRVEESVDGETIADIVNALGADGVDIDALRGRTDDHEPLDVDETLRLVIVERRLHKVDDEFPGIRASRLDTMSLKGVARLTYQLLLDACPRPLDDVEYSRLLETL</sequence>
<organism evidence="1 2">
    <name type="scientific">Microbacterium luteolum</name>
    <name type="common">Aureobacterium luteolum</name>
    <dbReference type="NCBI Taxonomy" id="69367"/>
    <lineage>
        <taxon>Bacteria</taxon>
        <taxon>Bacillati</taxon>
        <taxon>Actinomycetota</taxon>
        <taxon>Actinomycetes</taxon>
        <taxon>Micrococcales</taxon>
        <taxon>Microbacteriaceae</taxon>
        <taxon>Microbacterium</taxon>
    </lineage>
</organism>
<dbReference type="Proteomes" id="UP001215097">
    <property type="component" value="Chromosome"/>
</dbReference>
<protein>
    <submittedName>
        <fullName evidence="1">PD-(D/E)XK motif protein</fullName>
    </submittedName>
</protein>
<gene>
    <name evidence="1" type="ORF">KV395_17435</name>
</gene>
<evidence type="ECO:0000313" key="1">
    <source>
        <dbReference type="EMBL" id="WDM44923.1"/>
    </source>
</evidence>
<dbReference type="Pfam" id="PF14390">
    <property type="entry name" value="DUF4420"/>
    <property type="match status" value="1"/>
</dbReference>
<keyword evidence="2" id="KW-1185">Reference proteome</keyword>